<dbReference type="FunFam" id="1.10.3720.10:FF:000003">
    <property type="entry name" value="Aliphatic sulfonate ABC transporter permease"/>
    <property type="match status" value="1"/>
</dbReference>
<feature type="domain" description="ABC transmembrane type-1" evidence="8">
    <location>
        <begin position="70"/>
        <end position="250"/>
    </location>
</feature>
<keyword evidence="6 7" id="KW-0472">Membrane</keyword>
<feature type="transmembrane region" description="Helical" evidence="7">
    <location>
        <begin position="74"/>
        <end position="99"/>
    </location>
</feature>
<feature type="transmembrane region" description="Helical" evidence="7">
    <location>
        <begin position="136"/>
        <end position="155"/>
    </location>
</feature>
<comment type="caution">
    <text evidence="9">The sequence shown here is derived from an EMBL/GenBank/DDBJ whole genome shotgun (WGS) entry which is preliminary data.</text>
</comment>
<evidence type="ECO:0000256" key="1">
    <source>
        <dbReference type="ARBA" id="ARBA00004651"/>
    </source>
</evidence>
<accession>A0A9D2ACU8</accession>
<keyword evidence="4 7" id="KW-0812">Transmembrane</keyword>
<comment type="similarity">
    <text evidence="7">Belongs to the binding-protein-dependent transport system permease family.</text>
</comment>
<keyword evidence="5 7" id="KW-1133">Transmembrane helix</keyword>
<dbReference type="PANTHER" id="PTHR30151">
    <property type="entry name" value="ALKANE SULFONATE ABC TRANSPORTER-RELATED, MEMBRANE SUBUNIT"/>
    <property type="match status" value="1"/>
</dbReference>
<evidence type="ECO:0000259" key="8">
    <source>
        <dbReference type="PROSITE" id="PS50928"/>
    </source>
</evidence>
<proteinExistence type="inferred from homology"/>
<dbReference type="GO" id="GO:0005886">
    <property type="term" value="C:plasma membrane"/>
    <property type="evidence" value="ECO:0007669"/>
    <property type="project" value="UniProtKB-SubCell"/>
</dbReference>
<evidence type="ECO:0000256" key="3">
    <source>
        <dbReference type="ARBA" id="ARBA00022475"/>
    </source>
</evidence>
<evidence type="ECO:0000313" key="10">
    <source>
        <dbReference type="Proteomes" id="UP000824193"/>
    </source>
</evidence>
<feature type="transmembrane region" description="Helical" evidence="7">
    <location>
        <begin position="226"/>
        <end position="246"/>
    </location>
</feature>
<feature type="transmembrane region" description="Helical" evidence="7">
    <location>
        <begin position="176"/>
        <end position="206"/>
    </location>
</feature>
<sequence>MFSSKKKTGFSKLVASIPNWVWLIISLATALLLWVIISHTEKGGIVFATPPEVLDSLVKQISNGLLWDHASHSLFRVIVGFCLAFVASIPVAFLMGWYAPFRHVVEPWIQFVRNIPPLAYIPLVMVGAGVGEPSKIIVIFIASFLVLVVTIYQGVCNVDVTLIKAARILGASDRDIFFRVVIPASTPFILTGARLGLSAALTTLVAAELTGASEGLGMMIQKASGYYDMGTVLMGIIVIGIIGITMEKLVRFLERRLTGWQETVQQ</sequence>
<protein>
    <submittedName>
        <fullName evidence="9">ABC transporter permease</fullName>
    </submittedName>
</protein>
<comment type="subcellular location">
    <subcellularLocation>
        <location evidence="1 7">Cell membrane</location>
        <topology evidence="1 7">Multi-pass membrane protein</topology>
    </subcellularLocation>
</comment>
<feature type="transmembrane region" description="Helical" evidence="7">
    <location>
        <begin position="111"/>
        <end position="130"/>
    </location>
</feature>
<dbReference type="GO" id="GO:0042918">
    <property type="term" value="P:alkanesulfonate transmembrane transport"/>
    <property type="evidence" value="ECO:0007669"/>
    <property type="project" value="UniProtKB-ARBA"/>
</dbReference>
<name>A0A9D2ACU8_9FIRM</name>
<dbReference type="SUPFAM" id="SSF161098">
    <property type="entry name" value="MetI-like"/>
    <property type="match status" value="1"/>
</dbReference>
<gene>
    <name evidence="9" type="ORF">H9865_03135</name>
</gene>
<dbReference type="CDD" id="cd06261">
    <property type="entry name" value="TM_PBP2"/>
    <property type="match status" value="1"/>
</dbReference>
<dbReference type="InterPro" id="IPR000515">
    <property type="entry name" value="MetI-like"/>
</dbReference>
<dbReference type="AlphaFoldDB" id="A0A9D2ACU8"/>
<dbReference type="EMBL" id="DXFW01000008">
    <property type="protein sequence ID" value="HIX05093.1"/>
    <property type="molecule type" value="Genomic_DNA"/>
</dbReference>
<evidence type="ECO:0000256" key="5">
    <source>
        <dbReference type="ARBA" id="ARBA00022989"/>
    </source>
</evidence>
<evidence type="ECO:0000256" key="4">
    <source>
        <dbReference type="ARBA" id="ARBA00022692"/>
    </source>
</evidence>
<dbReference type="PROSITE" id="PS50928">
    <property type="entry name" value="ABC_TM1"/>
    <property type="match status" value="1"/>
</dbReference>
<dbReference type="InterPro" id="IPR035906">
    <property type="entry name" value="MetI-like_sf"/>
</dbReference>
<keyword evidence="2 7" id="KW-0813">Transport</keyword>
<keyword evidence="3" id="KW-1003">Cell membrane</keyword>
<reference evidence="9" key="1">
    <citation type="journal article" date="2021" name="PeerJ">
        <title>Extensive microbial diversity within the chicken gut microbiome revealed by metagenomics and culture.</title>
        <authorList>
            <person name="Gilroy R."/>
            <person name="Ravi A."/>
            <person name="Getino M."/>
            <person name="Pursley I."/>
            <person name="Horton D.L."/>
            <person name="Alikhan N.F."/>
            <person name="Baker D."/>
            <person name="Gharbi K."/>
            <person name="Hall N."/>
            <person name="Watson M."/>
            <person name="Adriaenssens E.M."/>
            <person name="Foster-Nyarko E."/>
            <person name="Jarju S."/>
            <person name="Secka A."/>
            <person name="Antonio M."/>
            <person name="Oren A."/>
            <person name="Chaudhuri R.R."/>
            <person name="La Ragione R."/>
            <person name="Hildebrand F."/>
            <person name="Pallen M.J."/>
        </authorList>
    </citation>
    <scope>NUCLEOTIDE SEQUENCE</scope>
    <source>
        <strain evidence="9">2239</strain>
    </source>
</reference>
<evidence type="ECO:0000313" key="9">
    <source>
        <dbReference type="EMBL" id="HIX05093.1"/>
    </source>
</evidence>
<dbReference type="Pfam" id="PF00528">
    <property type="entry name" value="BPD_transp_1"/>
    <property type="match status" value="1"/>
</dbReference>
<evidence type="ECO:0000256" key="6">
    <source>
        <dbReference type="ARBA" id="ARBA00023136"/>
    </source>
</evidence>
<dbReference type="Proteomes" id="UP000824193">
    <property type="component" value="Unassembled WGS sequence"/>
</dbReference>
<dbReference type="PANTHER" id="PTHR30151:SF0">
    <property type="entry name" value="ABC TRANSPORTER PERMEASE PROTEIN MJ0413-RELATED"/>
    <property type="match status" value="1"/>
</dbReference>
<reference evidence="9" key="2">
    <citation type="submission" date="2021-04" db="EMBL/GenBank/DDBJ databases">
        <authorList>
            <person name="Gilroy R."/>
        </authorList>
    </citation>
    <scope>NUCLEOTIDE SEQUENCE</scope>
    <source>
        <strain evidence="9">2239</strain>
    </source>
</reference>
<evidence type="ECO:0000256" key="2">
    <source>
        <dbReference type="ARBA" id="ARBA00022448"/>
    </source>
</evidence>
<dbReference type="Gene3D" id="1.10.3720.10">
    <property type="entry name" value="MetI-like"/>
    <property type="match status" value="1"/>
</dbReference>
<organism evidence="9 10">
    <name type="scientific">Candidatus Allofournierella pullicola</name>
    <dbReference type="NCBI Taxonomy" id="2838596"/>
    <lineage>
        <taxon>Bacteria</taxon>
        <taxon>Bacillati</taxon>
        <taxon>Bacillota</taxon>
        <taxon>Clostridia</taxon>
        <taxon>Eubacteriales</taxon>
        <taxon>Oscillospiraceae</taxon>
        <taxon>Allofournierella</taxon>
    </lineage>
</organism>
<feature type="transmembrane region" description="Helical" evidence="7">
    <location>
        <begin position="20"/>
        <end position="37"/>
    </location>
</feature>
<evidence type="ECO:0000256" key="7">
    <source>
        <dbReference type="RuleBase" id="RU363032"/>
    </source>
</evidence>